<gene>
    <name evidence="2" type="ORF">THITE_2123117</name>
</gene>
<feature type="compositionally biased region" description="Acidic residues" evidence="1">
    <location>
        <begin position="63"/>
        <end position="76"/>
    </location>
</feature>
<protein>
    <recommendedName>
        <fullName evidence="4">CHL4-domain-containing protein</fullName>
    </recommendedName>
</protein>
<name>G2RGR0_THETT</name>
<dbReference type="GeneID" id="11523141"/>
<dbReference type="KEGG" id="ttt:THITE_2123117"/>
<dbReference type="GO" id="GO:0007059">
    <property type="term" value="P:chromosome segregation"/>
    <property type="evidence" value="ECO:0007669"/>
    <property type="project" value="InterPro"/>
</dbReference>
<feature type="compositionally biased region" description="Acidic residues" evidence="1">
    <location>
        <begin position="460"/>
        <end position="471"/>
    </location>
</feature>
<feature type="region of interest" description="Disordered" evidence="1">
    <location>
        <begin position="53"/>
        <end position="80"/>
    </location>
</feature>
<dbReference type="Proteomes" id="UP000008181">
    <property type="component" value="Chromosome 6"/>
</dbReference>
<dbReference type="eggNOG" id="ENOG502QVRZ">
    <property type="taxonomic scope" value="Eukaryota"/>
</dbReference>
<dbReference type="GO" id="GO:0034080">
    <property type="term" value="P:CENP-A containing chromatin assembly"/>
    <property type="evidence" value="ECO:0007669"/>
    <property type="project" value="InterPro"/>
</dbReference>
<feature type="region of interest" description="Disordered" evidence="1">
    <location>
        <begin position="336"/>
        <end position="396"/>
    </location>
</feature>
<dbReference type="InterPro" id="IPR007902">
    <property type="entry name" value="Chl4/mis15/CENP-N"/>
</dbReference>
<evidence type="ECO:0000313" key="3">
    <source>
        <dbReference type="Proteomes" id="UP000008181"/>
    </source>
</evidence>
<proteinExistence type="predicted"/>
<dbReference type="HOGENOM" id="CLU_031572_0_0_1"/>
<dbReference type="Gene3D" id="3.10.20.720">
    <property type="match status" value="1"/>
</dbReference>
<keyword evidence="3" id="KW-1185">Reference proteome</keyword>
<dbReference type="Pfam" id="PF05238">
    <property type="entry name" value="CENP-N"/>
    <property type="match status" value="1"/>
</dbReference>
<feature type="region of interest" description="Disordered" evidence="1">
    <location>
        <begin position="460"/>
        <end position="487"/>
    </location>
</feature>
<dbReference type="EMBL" id="CP003014">
    <property type="protein sequence ID" value="AEO71092.1"/>
    <property type="molecule type" value="Genomic_DNA"/>
</dbReference>
<dbReference type="AlphaFoldDB" id="G2RGR0"/>
<dbReference type="STRING" id="578455.G2RGR0"/>
<evidence type="ECO:0000256" key="1">
    <source>
        <dbReference type="SAM" id="MobiDB-lite"/>
    </source>
</evidence>
<feature type="compositionally biased region" description="Gly residues" evidence="1">
    <location>
        <begin position="382"/>
        <end position="391"/>
    </location>
</feature>
<accession>G2RGR0</accession>
<dbReference type="RefSeq" id="XP_003657428.1">
    <property type="nucleotide sequence ID" value="XM_003657380.1"/>
</dbReference>
<evidence type="ECO:0000313" key="2">
    <source>
        <dbReference type="EMBL" id="AEO71092.1"/>
    </source>
</evidence>
<reference evidence="2 3" key="1">
    <citation type="journal article" date="2011" name="Nat. Biotechnol.">
        <title>Comparative genomic analysis of the thermophilic biomass-degrading fungi Myceliophthora thermophila and Thielavia terrestris.</title>
        <authorList>
            <person name="Berka R.M."/>
            <person name="Grigoriev I.V."/>
            <person name="Otillar R."/>
            <person name="Salamov A."/>
            <person name="Grimwood J."/>
            <person name="Reid I."/>
            <person name="Ishmael N."/>
            <person name="John T."/>
            <person name="Darmond C."/>
            <person name="Moisan M.-C."/>
            <person name="Henrissat B."/>
            <person name="Coutinho P.M."/>
            <person name="Lombard V."/>
            <person name="Natvig D.O."/>
            <person name="Lindquist E."/>
            <person name="Schmutz J."/>
            <person name="Lucas S."/>
            <person name="Harris P."/>
            <person name="Powlowski J."/>
            <person name="Bellemare A."/>
            <person name="Taylor D."/>
            <person name="Butler G."/>
            <person name="de Vries R.P."/>
            <person name="Allijn I.E."/>
            <person name="van den Brink J."/>
            <person name="Ushinsky S."/>
            <person name="Storms R."/>
            <person name="Powell A.J."/>
            <person name="Paulsen I.T."/>
            <person name="Elbourne L.D.H."/>
            <person name="Baker S.E."/>
            <person name="Magnuson J."/>
            <person name="LaBoissiere S."/>
            <person name="Clutterbuck A.J."/>
            <person name="Martinez D."/>
            <person name="Wogulis M."/>
            <person name="de Leon A.L."/>
            <person name="Rey M.W."/>
            <person name="Tsang A."/>
        </authorList>
    </citation>
    <scope>NUCLEOTIDE SEQUENCE [LARGE SCALE GENOMIC DNA]</scope>
    <source>
        <strain evidence="3">ATCC 38088 / NRRL 8126</strain>
    </source>
</reference>
<organism evidence="2 3">
    <name type="scientific">Thermothielavioides terrestris (strain ATCC 38088 / NRRL 8126)</name>
    <name type="common">Thielavia terrestris</name>
    <dbReference type="NCBI Taxonomy" id="578455"/>
    <lineage>
        <taxon>Eukaryota</taxon>
        <taxon>Fungi</taxon>
        <taxon>Dikarya</taxon>
        <taxon>Ascomycota</taxon>
        <taxon>Pezizomycotina</taxon>
        <taxon>Sordariomycetes</taxon>
        <taxon>Sordariomycetidae</taxon>
        <taxon>Sordariales</taxon>
        <taxon>Chaetomiaceae</taxon>
        <taxon>Thermothielavioides</taxon>
        <taxon>Thermothielavioides terrestris</taxon>
    </lineage>
</organism>
<evidence type="ECO:0008006" key="4">
    <source>
        <dbReference type="Google" id="ProtNLM"/>
    </source>
</evidence>
<sequence>MARLSVPTTARLPSSLRVDPSNPAVTKILGRLSRSSLLTVVLDWLDDNNLPLAQPYLRRGPGDESEDEDEDDETDDFYPPARSVQALRELYLSLQARKGSKREVLDRITEGDWRHGLSLYQLAMADLQNLYDHPTSQKWSAYRIVPLKPPHDPDGEEPPEVDQQSLTIPRFHPSTFLKNLQAQVLPDVKAHYNFDQHKTLPLLLLRIFIVDSPYNTSLSLQTPASSTTTAASFDASRTVYIAFPNASPHIFISKPQTTTTATTATATLTSTASASRAGSGAGAGESRSLRALLVEGIPKALARPLQRQRFALRSTSLVTRNLAELVARRGGGRTNAAGGGWSVYADEGSSSSKRRGRETPLDLVLPSPPLSEQEGDCSAVVVGGGGGSGSGRGKRAAPGAAAAVMMMSAEERREERAAKRARLVARARFADTAKMGDGKGVERVDVVVEDAFPRLEGEVVDGEVEEEEEGAAETAAPSAGRGGRKSQVDAILQRVSGDDEDDGQEESEAAQGWRPYVRLTFHGPHVFAGIRQLVECGIIEGERMPGWMTGEEGVTIGAVRHGRIRGHKGSGL</sequence>
<dbReference type="OrthoDB" id="6585699at2759"/>